<evidence type="ECO:0000313" key="12">
    <source>
        <dbReference type="EMBL" id="KAK3589277.1"/>
    </source>
</evidence>
<evidence type="ECO:0008006" key="14">
    <source>
        <dbReference type="Google" id="ProtNLM"/>
    </source>
</evidence>
<dbReference type="Proteomes" id="UP001195483">
    <property type="component" value="Unassembled WGS sequence"/>
</dbReference>
<reference evidence="12" key="3">
    <citation type="submission" date="2023-05" db="EMBL/GenBank/DDBJ databases">
        <authorList>
            <person name="Smith C.H."/>
        </authorList>
    </citation>
    <scope>NUCLEOTIDE SEQUENCE</scope>
    <source>
        <strain evidence="12">CHS0354</strain>
        <tissue evidence="12">Mantle</tissue>
    </source>
</reference>
<evidence type="ECO:0000256" key="6">
    <source>
        <dbReference type="ARBA" id="ARBA00022968"/>
    </source>
</evidence>
<dbReference type="GO" id="GO:0008375">
    <property type="term" value="F:acetylglucosaminyltransferase activity"/>
    <property type="evidence" value="ECO:0007669"/>
    <property type="project" value="TreeGrafter"/>
</dbReference>
<organism evidence="12 13">
    <name type="scientific">Potamilus streckersoni</name>
    <dbReference type="NCBI Taxonomy" id="2493646"/>
    <lineage>
        <taxon>Eukaryota</taxon>
        <taxon>Metazoa</taxon>
        <taxon>Spiralia</taxon>
        <taxon>Lophotrochozoa</taxon>
        <taxon>Mollusca</taxon>
        <taxon>Bivalvia</taxon>
        <taxon>Autobranchia</taxon>
        <taxon>Heteroconchia</taxon>
        <taxon>Palaeoheterodonta</taxon>
        <taxon>Unionida</taxon>
        <taxon>Unionoidea</taxon>
        <taxon>Unionidae</taxon>
        <taxon>Ambleminae</taxon>
        <taxon>Lampsilini</taxon>
        <taxon>Potamilus</taxon>
    </lineage>
</organism>
<keyword evidence="5 11" id="KW-0812">Transmembrane</keyword>
<dbReference type="PANTHER" id="PTHR19297">
    <property type="entry name" value="GLYCOSYLTRANSFERASE 14 FAMILY MEMBER"/>
    <property type="match status" value="1"/>
</dbReference>
<evidence type="ECO:0000313" key="13">
    <source>
        <dbReference type="Proteomes" id="UP001195483"/>
    </source>
</evidence>
<dbReference type="InterPro" id="IPR003406">
    <property type="entry name" value="Glyco_trans_14"/>
</dbReference>
<comment type="pathway">
    <text evidence="2">Protein modification; protein glycosylation.</text>
</comment>
<evidence type="ECO:0000256" key="1">
    <source>
        <dbReference type="ARBA" id="ARBA00004606"/>
    </source>
</evidence>
<dbReference type="Pfam" id="PF02485">
    <property type="entry name" value="Branch"/>
    <property type="match status" value="1"/>
</dbReference>
<accession>A0AAE0VU57</accession>
<evidence type="ECO:0000256" key="5">
    <source>
        <dbReference type="ARBA" id="ARBA00022692"/>
    </source>
</evidence>
<comment type="caution">
    <text evidence="12">The sequence shown here is derived from an EMBL/GenBank/DDBJ whole genome shotgun (WGS) entry which is preliminary data.</text>
</comment>
<feature type="transmembrane region" description="Helical" evidence="11">
    <location>
        <begin position="20"/>
        <end position="37"/>
    </location>
</feature>
<evidence type="ECO:0000256" key="2">
    <source>
        <dbReference type="ARBA" id="ARBA00004922"/>
    </source>
</evidence>
<evidence type="ECO:0000256" key="7">
    <source>
        <dbReference type="ARBA" id="ARBA00022989"/>
    </source>
</evidence>
<keyword evidence="13" id="KW-1185">Reference proteome</keyword>
<reference evidence="12" key="2">
    <citation type="journal article" date="2021" name="Genome Biol. Evol.">
        <title>Developing a high-quality reference genome for a parasitic bivalve with doubly uniparental inheritance (Bivalvia: Unionida).</title>
        <authorList>
            <person name="Smith C.H."/>
        </authorList>
    </citation>
    <scope>NUCLEOTIDE SEQUENCE</scope>
    <source>
        <strain evidence="12">CHS0354</strain>
        <tissue evidence="12">Mantle</tissue>
    </source>
</reference>
<evidence type="ECO:0000256" key="11">
    <source>
        <dbReference type="SAM" id="Phobius"/>
    </source>
</evidence>
<evidence type="ECO:0000256" key="9">
    <source>
        <dbReference type="ARBA" id="ARBA00023180"/>
    </source>
</evidence>
<dbReference type="AlphaFoldDB" id="A0AAE0VU57"/>
<dbReference type="GO" id="GO:0016020">
    <property type="term" value="C:membrane"/>
    <property type="evidence" value="ECO:0007669"/>
    <property type="project" value="UniProtKB-SubCell"/>
</dbReference>
<keyword evidence="8 11" id="KW-0472">Membrane</keyword>
<keyword evidence="7 11" id="KW-1133">Transmembrane helix</keyword>
<comment type="similarity">
    <text evidence="10">Belongs to the glycosyltransferase 14 family.</text>
</comment>
<proteinExistence type="inferred from homology"/>
<keyword evidence="6" id="KW-0735">Signal-anchor</keyword>
<evidence type="ECO:0000256" key="8">
    <source>
        <dbReference type="ARBA" id="ARBA00023136"/>
    </source>
</evidence>
<keyword evidence="4" id="KW-0808">Transferase</keyword>
<name>A0AAE0VU57_9BIVA</name>
<dbReference type="PANTHER" id="PTHR19297:SF191">
    <property type="entry name" value="PROTEIN XYLOSYLTRANSFERASE"/>
    <property type="match status" value="1"/>
</dbReference>
<evidence type="ECO:0000256" key="4">
    <source>
        <dbReference type="ARBA" id="ARBA00022679"/>
    </source>
</evidence>
<protein>
    <recommendedName>
        <fullName evidence="14">Beta-1,3-galactosyl-O-glycosyl-glycoprotein beta-1,6-N-acetylglucosaminyltransferase</fullName>
    </recommendedName>
</protein>
<dbReference type="EMBL" id="JAEAOA010000554">
    <property type="protein sequence ID" value="KAK3589277.1"/>
    <property type="molecule type" value="Genomic_DNA"/>
</dbReference>
<keyword evidence="9" id="KW-0325">Glycoprotein</keyword>
<comment type="subcellular location">
    <subcellularLocation>
        <location evidence="1">Membrane</location>
        <topology evidence="1">Single-pass type II membrane protein</topology>
    </subcellularLocation>
</comment>
<evidence type="ECO:0000256" key="10">
    <source>
        <dbReference type="ARBA" id="ARBA00038150"/>
    </source>
</evidence>
<evidence type="ECO:0000256" key="3">
    <source>
        <dbReference type="ARBA" id="ARBA00022676"/>
    </source>
</evidence>
<gene>
    <name evidence="12" type="ORF">CHS0354_008340</name>
</gene>
<reference evidence="12" key="1">
    <citation type="journal article" date="2021" name="Genome Biol. Evol.">
        <title>A High-Quality Reference Genome for a Parasitic Bivalve with Doubly Uniparental Inheritance (Bivalvia: Unionida).</title>
        <authorList>
            <person name="Smith C.H."/>
        </authorList>
    </citation>
    <scope>NUCLEOTIDE SEQUENCE</scope>
    <source>
        <strain evidence="12">CHS0354</strain>
    </source>
</reference>
<sequence length="445" mass="52221">MYLMRSYTKALPMRTGTCVAVLFGFSILSFYCTFLYIRSEKDKQSMQADHSQGYGLDPDQSVLSVKPDRDIFRESRKVVSVNCRKLFEGEENEMEKAYNLMKINVSNVTIGQEFLSMTGSCESFRKKRGYIMSPLTSLEDSFPLAYSILMYRDVYQVERLLRAIYRPQNTYCIHVDSKAAKDVKYTMKKISSCFDNVFIASQSFDVRWGKMTVIEPEMVCMRDLLHQNKRWKYFINLTGQEFPLRTNYELVKILMAYDGANDIQGSRHSHWQNRWKKAGVPPHNIRPAKGNVHIIANRDFVEFLVNNKTAKDFYEWTRYTKIPDETFFSSMNHNPHLRIRGQYLGPDLPDAEDYFARFKIKMRLLFAECHGKVVRDICIPGVGDLPFIKMSKKMFLNKIHWDYQSFVLDCLEELIYNTTRDEYFGLLDFDSSIYKQAVFVQKKVP</sequence>
<keyword evidence="3" id="KW-0328">Glycosyltransferase</keyword>